<dbReference type="InterPro" id="IPR036689">
    <property type="entry name" value="ESAT-6-like_sf"/>
</dbReference>
<name>W9AVM9_MYCCO</name>
<evidence type="ECO:0000313" key="2">
    <source>
        <dbReference type="EMBL" id="CDO09889.1"/>
    </source>
</evidence>
<comment type="similarity">
    <text evidence="1">Belongs to the WXG100 family.</text>
</comment>
<evidence type="ECO:0000313" key="3">
    <source>
        <dbReference type="Proteomes" id="UP000028870"/>
    </source>
</evidence>
<dbReference type="EMBL" id="CCBB010000003">
    <property type="protein sequence ID" value="CDO09889.1"/>
    <property type="molecule type" value="Genomic_DNA"/>
</dbReference>
<reference evidence="2" key="2">
    <citation type="submission" date="2014-03" db="EMBL/GenBank/DDBJ databases">
        <authorList>
            <person name="Urmite Genomes"/>
        </authorList>
    </citation>
    <scope>NUCLEOTIDE SEQUENCE</scope>
    <source>
        <strain evidence="2">DSM 44829</strain>
    </source>
</reference>
<accession>W9AVM9</accession>
<dbReference type="STRING" id="258533.BN977_04717"/>
<comment type="caution">
    <text evidence="2">The sequence shown here is derived from an EMBL/GenBank/DDBJ whole genome shotgun (WGS) entry which is preliminary data.</text>
</comment>
<organism evidence="2 3">
    <name type="scientific">Mycolicibacterium cosmeticum</name>
    <dbReference type="NCBI Taxonomy" id="258533"/>
    <lineage>
        <taxon>Bacteria</taxon>
        <taxon>Bacillati</taxon>
        <taxon>Actinomycetota</taxon>
        <taxon>Actinomycetes</taxon>
        <taxon>Mycobacteriales</taxon>
        <taxon>Mycobacteriaceae</taxon>
        <taxon>Mycolicibacterium</taxon>
    </lineage>
</organism>
<dbReference type="SUPFAM" id="SSF140453">
    <property type="entry name" value="EsxAB dimer-like"/>
    <property type="match status" value="1"/>
</dbReference>
<dbReference type="RefSeq" id="WP_036401813.1">
    <property type="nucleotide sequence ID" value="NZ_CCBB010000003.1"/>
</dbReference>
<proteinExistence type="inferred from homology"/>
<reference evidence="2" key="1">
    <citation type="submission" date="2014-03" db="EMBL/GenBank/DDBJ databases">
        <title>Draft Genome Sequence of Mycobacterium cosmeticum DSM 44829.</title>
        <authorList>
            <person name="Croce O."/>
            <person name="Robert C."/>
            <person name="Raoult D."/>
            <person name="Drancourt M."/>
        </authorList>
    </citation>
    <scope>NUCLEOTIDE SEQUENCE [LARGE SCALE GENOMIC DNA]</scope>
    <source>
        <strain evidence="2">DSM 44829</strain>
    </source>
</reference>
<dbReference type="InterPro" id="IPR010310">
    <property type="entry name" value="T7SS_ESAT-6-like"/>
</dbReference>
<gene>
    <name evidence="2" type="ORF">BN977_04717</name>
</gene>
<dbReference type="OrthoDB" id="4639160at2"/>
<dbReference type="Pfam" id="PF06013">
    <property type="entry name" value="WXG100"/>
    <property type="match status" value="1"/>
</dbReference>
<dbReference type="AlphaFoldDB" id="W9AVM9"/>
<keyword evidence="3" id="KW-1185">Reference proteome</keyword>
<dbReference type="Gene3D" id="1.10.287.1060">
    <property type="entry name" value="ESAT-6-like"/>
    <property type="match status" value="1"/>
</dbReference>
<dbReference type="NCBIfam" id="TIGR03930">
    <property type="entry name" value="WXG100_ESAT6"/>
    <property type="match status" value="1"/>
</dbReference>
<dbReference type="Proteomes" id="UP000028870">
    <property type="component" value="Unassembled WGS sequence"/>
</dbReference>
<sequence length="105" mass="10726">MTGDGVLGVSPEVVQRVSAAVSASADELISGLQALDAEVSGFVGSGWTGLSSGSFARSFWRWHEGAVQVHAGLAEMANLLNTAATAYRRQDESAAAALSGDAGRM</sequence>
<protein>
    <recommendedName>
        <fullName evidence="1">ESAT-6-like protein</fullName>
    </recommendedName>
</protein>
<evidence type="ECO:0000256" key="1">
    <source>
        <dbReference type="RuleBase" id="RU362001"/>
    </source>
</evidence>